<dbReference type="Pfam" id="PF03966">
    <property type="entry name" value="Trm112p"/>
    <property type="match status" value="1"/>
</dbReference>
<keyword evidence="2" id="KW-1185">Reference proteome</keyword>
<organism evidence="1 2">
    <name type="scientific">Algoriphagus jejuensis</name>
    <dbReference type="NCBI Taxonomy" id="419934"/>
    <lineage>
        <taxon>Bacteria</taxon>
        <taxon>Pseudomonadati</taxon>
        <taxon>Bacteroidota</taxon>
        <taxon>Cytophagia</taxon>
        <taxon>Cytophagales</taxon>
        <taxon>Cyclobacteriaceae</taxon>
        <taxon>Algoriphagus</taxon>
    </lineage>
</organism>
<evidence type="ECO:0000313" key="2">
    <source>
        <dbReference type="Proteomes" id="UP001500469"/>
    </source>
</evidence>
<dbReference type="Gene3D" id="2.20.25.10">
    <property type="match status" value="1"/>
</dbReference>
<gene>
    <name evidence="1" type="ORF">GCM10009119_18280</name>
</gene>
<comment type="caution">
    <text evidence="1">The sequence shown here is derived from an EMBL/GenBank/DDBJ whole genome shotgun (WGS) entry which is preliminary data.</text>
</comment>
<proteinExistence type="predicted"/>
<name>A0ABN1MZU5_9BACT</name>
<dbReference type="EMBL" id="BAAAFI010000007">
    <property type="protein sequence ID" value="GAA0878860.1"/>
    <property type="molecule type" value="Genomic_DNA"/>
</dbReference>
<accession>A0ABN1MZU5</accession>
<dbReference type="Proteomes" id="UP001500469">
    <property type="component" value="Unassembled WGS sequence"/>
</dbReference>
<dbReference type="RefSeq" id="WP_343850655.1">
    <property type="nucleotide sequence ID" value="NZ_BAAAFI010000007.1"/>
</dbReference>
<dbReference type="InterPro" id="IPR005651">
    <property type="entry name" value="Trm112-like"/>
</dbReference>
<evidence type="ECO:0000313" key="1">
    <source>
        <dbReference type="EMBL" id="GAA0878860.1"/>
    </source>
</evidence>
<dbReference type="SUPFAM" id="SSF158997">
    <property type="entry name" value="Trm112p-like"/>
    <property type="match status" value="1"/>
</dbReference>
<sequence length="96" mass="11323">MNRKLLDKLCCSFDKSDLQVQVFHETEDRQIIEGILNCPTCERYFPIIYGIPIMTPDQFREKALELPSLKRWGLELDVDRDSFRLEKPLAHKELGK</sequence>
<reference evidence="2" key="1">
    <citation type="journal article" date="2019" name="Int. J. Syst. Evol. Microbiol.">
        <title>The Global Catalogue of Microorganisms (GCM) 10K type strain sequencing project: providing services to taxonomists for standard genome sequencing and annotation.</title>
        <authorList>
            <consortium name="The Broad Institute Genomics Platform"/>
            <consortium name="The Broad Institute Genome Sequencing Center for Infectious Disease"/>
            <person name="Wu L."/>
            <person name="Ma J."/>
        </authorList>
    </citation>
    <scope>NUCLEOTIDE SEQUENCE [LARGE SCALE GENOMIC DNA]</scope>
    <source>
        <strain evidence="2">JCM 16112</strain>
    </source>
</reference>
<evidence type="ECO:0008006" key="3">
    <source>
        <dbReference type="Google" id="ProtNLM"/>
    </source>
</evidence>
<protein>
    <recommendedName>
        <fullName evidence="3">Trm112p-like protein</fullName>
    </recommendedName>
</protein>